<protein>
    <submittedName>
        <fullName evidence="3">Unnamed protein product</fullName>
    </submittedName>
</protein>
<feature type="compositionally biased region" description="Basic and acidic residues" evidence="1">
    <location>
        <begin position="64"/>
        <end position="88"/>
    </location>
</feature>
<dbReference type="AlphaFoldDB" id="A0A9W6YIH5"/>
<organism evidence="3 4">
    <name type="scientific">Phytophthora fragariaefolia</name>
    <dbReference type="NCBI Taxonomy" id="1490495"/>
    <lineage>
        <taxon>Eukaryota</taxon>
        <taxon>Sar</taxon>
        <taxon>Stramenopiles</taxon>
        <taxon>Oomycota</taxon>
        <taxon>Peronosporomycetes</taxon>
        <taxon>Peronosporales</taxon>
        <taxon>Peronosporaceae</taxon>
        <taxon>Phytophthora</taxon>
    </lineage>
</organism>
<dbReference type="Pfam" id="PF25787">
    <property type="entry name" value="HTH_SB"/>
    <property type="match status" value="1"/>
</dbReference>
<dbReference type="InterPro" id="IPR009057">
    <property type="entry name" value="Homeodomain-like_sf"/>
</dbReference>
<dbReference type="Gene3D" id="1.10.10.10">
    <property type="entry name" value="Winged helix-like DNA-binding domain superfamily/Winged helix DNA-binding domain"/>
    <property type="match status" value="2"/>
</dbReference>
<feature type="compositionally biased region" description="Polar residues" evidence="1">
    <location>
        <begin position="15"/>
        <end position="26"/>
    </location>
</feature>
<accession>A0A9W6YIH5</accession>
<dbReference type="InterPro" id="IPR057667">
    <property type="entry name" value="HTH_SB"/>
</dbReference>
<dbReference type="Pfam" id="PF13565">
    <property type="entry name" value="HTH_32"/>
    <property type="match status" value="1"/>
</dbReference>
<evidence type="ECO:0000313" key="4">
    <source>
        <dbReference type="Proteomes" id="UP001165121"/>
    </source>
</evidence>
<comment type="caution">
    <text evidence="3">The sequence shown here is derived from an EMBL/GenBank/DDBJ whole genome shotgun (WGS) entry which is preliminary data.</text>
</comment>
<feature type="region of interest" description="Disordered" evidence="1">
    <location>
        <begin position="342"/>
        <end position="377"/>
    </location>
</feature>
<sequence length="622" mass="66348">MASRAPDAALEDSDAPNTLPETQESTAADEIAQLALEPEIDALSSSAGLEVQNENPTGNVSGEINEKNEDENKEKGGQDQADAARDLDMLADTVRSIARPAGDGVDDEERKKEDKTPLMETGENAGLGAELIATGGSGNTFLSETGKSSALGDSNKEIADVFEVGIADVGEEVERAAQGTSGGATTGGLVSSTTTGNIDVIPVAKKPPKSGAAESGQTVQVPKKKKRAEYSEETRAICVRRHAEGASYAAISKELGIPHDTVRAIVRKAKRTGSVSSAPRSGRPRKTSGIVDKVILESVKANKQCTAKAIQQELLRVFGIKISPETVRRRVLEHTKQRISMGVSGHLPTVENDKRESASDNMLDASTPPQGRLSITDSSLSDSVSFQQLLYEEGNSTSDVDQAMDSLASTRTAHYAHTSSSTAQTVSPNVEIDDTDEVQAAVPSQIEDESSPPKRQKRSEYSIATREKCVALHAQGRGYRRIGKVLNMPHTTVRAIVEKAQRTGTVLPAKRSGRPRKTNEIVDKVILQAVKANEKSSARIIKEQLLAAYGVRISCETIRRRVKDHSRQCMLAAASAGVSDTFSDGTTTSRQPEQELLTMAITGSSSMPAANIIAFDENGVHL</sequence>
<evidence type="ECO:0000256" key="1">
    <source>
        <dbReference type="SAM" id="MobiDB-lite"/>
    </source>
</evidence>
<feature type="region of interest" description="Disordered" evidence="1">
    <location>
        <begin position="200"/>
        <end position="227"/>
    </location>
</feature>
<dbReference type="PANTHER" id="PTHR46068:SF1">
    <property type="entry name" value="TRANSPOSASE IS30-LIKE HTH DOMAIN-CONTAINING PROTEIN"/>
    <property type="match status" value="1"/>
</dbReference>
<name>A0A9W6YIH5_9STRA</name>
<proteinExistence type="predicted"/>
<keyword evidence="4" id="KW-1185">Reference proteome</keyword>
<feature type="region of interest" description="Disordered" evidence="1">
    <location>
        <begin position="176"/>
        <end position="195"/>
    </location>
</feature>
<gene>
    <name evidence="3" type="ORF">Pfra01_002966900</name>
</gene>
<feature type="region of interest" description="Disordered" evidence="1">
    <location>
        <begin position="442"/>
        <end position="462"/>
    </location>
</feature>
<dbReference type="Proteomes" id="UP001165121">
    <property type="component" value="Unassembled WGS sequence"/>
</dbReference>
<evidence type="ECO:0000259" key="2">
    <source>
        <dbReference type="Pfam" id="PF25787"/>
    </source>
</evidence>
<dbReference type="OrthoDB" id="167697at2759"/>
<dbReference type="SUPFAM" id="SSF46689">
    <property type="entry name" value="Homeodomain-like"/>
    <property type="match status" value="2"/>
</dbReference>
<evidence type="ECO:0000313" key="3">
    <source>
        <dbReference type="EMBL" id="GMG16193.1"/>
    </source>
</evidence>
<dbReference type="InterPro" id="IPR036388">
    <property type="entry name" value="WH-like_DNA-bd_sf"/>
</dbReference>
<reference evidence="3" key="1">
    <citation type="submission" date="2023-04" db="EMBL/GenBank/DDBJ databases">
        <title>Phytophthora fragariaefolia NBRC 109709.</title>
        <authorList>
            <person name="Ichikawa N."/>
            <person name="Sato H."/>
            <person name="Tonouchi N."/>
        </authorList>
    </citation>
    <scope>NUCLEOTIDE SEQUENCE</scope>
    <source>
        <strain evidence="3">NBRC 109709</strain>
    </source>
</reference>
<feature type="domain" description="Sleeping Beauty transposase HTH" evidence="2">
    <location>
        <begin position="457"/>
        <end position="506"/>
    </location>
</feature>
<dbReference type="PANTHER" id="PTHR46068">
    <property type="entry name" value="PROTEIN CBG27172"/>
    <property type="match status" value="1"/>
</dbReference>
<feature type="compositionally biased region" description="Basic and acidic residues" evidence="1">
    <location>
        <begin position="108"/>
        <end position="117"/>
    </location>
</feature>
<dbReference type="EMBL" id="BSXT01018925">
    <property type="protein sequence ID" value="GMG16193.1"/>
    <property type="molecule type" value="Genomic_DNA"/>
</dbReference>
<feature type="compositionally biased region" description="Polar residues" evidence="1">
    <location>
        <begin position="43"/>
        <end position="60"/>
    </location>
</feature>
<feature type="region of interest" description="Disordered" evidence="1">
    <location>
        <begin position="1"/>
        <end position="132"/>
    </location>
</feature>